<proteinExistence type="predicted"/>
<dbReference type="OrthoDB" id="7875727at2"/>
<dbReference type="Gene3D" id="3.30.750.24">
    <property type="entry name" value="STAS domain"/>
    <property type="match status" value="1"/>
</dbReference>
<accession>A0A2T6AUE1</accession>
<keyword evidence="3" id="KW-1185">Reference proteome</keyword>
<feature type="domain" description="STAS" evidence="1">
    <location>
        <begin position="1"/>
        <end position="110"/>
    </location>
</feature>
<dbReference type="Pfam" id="PF01740">
    <property type="entry name" value="STAS"/>
    <property type="match status" value="1"/>
</dbReference>
<dbReference type="InterPro" id="IPR036513">
    <property type="entry name" value="STAS_dom_sf"/>
</dbReference>
<organism evidence="2 3">
    <name type="scientific">Allosediminivita pacifica</name>
    <dbReference type="NCBI Taxonomy" id="1267769"/>
    <lineage>
        <taxon>Bacteria</taxon>
        <taxon>Pseudomonadati</taxon>
        <taxon>Pseudomonadota</taxon>
        <taxon>Alphaproteobacteria</taxon>
        <taxon>Rhodobacterales</taxon>
        <taxon>Paracoccaceae</taxon>
        <taxon>Allosediminivita</taxon>
    </lineage>
</organism>
<dbReference type="CDD" id="cd07043">
    <property type="entry name" value="STAS_anti-anti-sigma_factors"/>
    <property type="match status" value="1"/>
</dbReference>
<dbReference type="Proteomes" id="UP000244069">
    <property type="component" value="Unassembled WGS sequence"/>
</dbReference>
<dbReference type="InterPro" id="IPR002645">
    <property type="entry name" value="STAS_dom"/>
</dbReference>
<dbReference type="SUPFAM" id="SSF52091">
    <property type="entry name" value="SpoIIaa-like"/>
    <property type="match status" value="1"/>
</dbReference>
<gene>
    <name evidence="2" type="ORF">C8N44_11257</name>
</gene>
<evidence type="ECO:0000313" key="3">
    <source>
        <dbReference type="Proteomes" id="UP000244069"/>
    </source>
</evidence>
<protein>
    <submittedName>
        <fullName evidence="2">Anti-anti-sigma factor</fullName>
    </submittedName>
</protein>
<dbReference type="AlphaFoldDB" id="A0A2T6AUE1"/>
<evidence type="ECO:0000313" key="2">
    <source>
        <dbReference type="EMBL" id="PTX47433.1"/>
    </source>
</evidence>
<name>A0A2T6AUE1_9RHOB</name>
<reference evidence="2 3" key="1">
    <citation type="submission" date="2018-04" db="EMBL/GenBank/DDBJ databases">
        <title>Genomic Encyclopedia of Archaeal and Bacterial Type Strains, Phase II (KMG-II): from individual species to whole genera.</title>
        <authorList>
            <person name="Goeker M."/>
        </authorList>
    </citation>
    <scope>NUCLEOTIDE SEQUENCE [LARGE SCALE GENOMIC DNA]</scope>
    <source>
        <strain evidence="2 3">DSM 29329</strain>
    </source>
</reference>
<sequence length="164" mass="17027">MNFTMYVSEGILVVGPRGTLDSRSTGPLCDALVAAIREGWRHVAVDLSALDTLTRAGIRGLVVGAKLMQAAGGELCLCGATPDKESFLTRASFEHLLAFEPSIQVAVRALSAAAATHPSQMKVSMAETLTRPALGAAPDDLAPRLSAGCDRLADPGTGPRSRVA</sequence>
<evidence type="ECO:0000259" key="1">
    <source>
        <dbReference type="PROSITE" id="PS50801"/>
    </source>
</evidence>
<comment type="caution">
    <text evidence="2">The sequence shown here is derived from an EMBL/GenBank/DDBJ whole genome shotgun (WGS) entry which is preliminary data.</text>
</comment>
<dbReference type="EMBL" id="QBKN01000012">
    <property type="protein sequence ID" value="PTX47433.1"/>
    <property type="molecule type" value="Genomic_DNA"/>
</dbReference>
<dbReference type="PROSITE" id="PS50801">
    <property type="entry name" value="STAS"/>
    <property type="match status" value="1"/>
</dbReference>
<dbReference type="RefSeq" id="WP_107976432.1">
    <property type="nucleotide sequence ID" value="NZ_BMEZ01000014.1"/>
</dbReference>